<accession>A0A8S1MYC4</accession>
<reference evidence="2" key="1">
    <citation type="submission" date="2021-01" db="EMBL/GenBank/DDBJ databases">
        <authorList>
            <consortium name="Genoscope - CEA"/>
            <person name="William W."/>
        </authorList>
    </citation>
    <scope>NUCLEOTIDE SEQUENCE</scope>
</reference>
<evidence type="ECO:0000313" key="2">
    <source>
        <dbReference type="EMBL" id="CAD8085877.1"/>
    </source>
</evidence>
<organism evidence="2 3">
    <name type="scientific">Paramecium sonneborni</name>
    <dbReference type="NCBI Taxonomy" id="65129"/>
    <lineage>
        <taxon>Eukaryota</taxon>
        <taxon>Sar</taxon>
        <taxon>Alveolata</taxon>
        <taxon>Ciliophora</taxon>
        <taxon>Intramacronucleata</taxon>
        <taxon>Oligohymenophorea</taxon>
        <taxon>Peniculida</taxon>
        <taxon>Parameciidae</taxon>
        <taxon>Paramecium</taxon>
    </lineage>
</organism>
<keyword evidence="1" id="KW-1133">Transmembrane helix</keyword>
<dbReference type="Proteomes" id="UP000692954">
    <property type="component" value="Unassembled WGS sequence"/>
</dbReference>
<proteinExistence type="predicted"/>
<dbReference type="EMBL" id="CAJJDN010000049">
    <property type="protein sequence ID" value="CAD8085877.1"/>
    <property type="molecule type" value="Genomic_DNA"/>
</dbReference>
<feature type="transmembrane region" description="Helical" evidence="1">
    <location>
        <begin position="20"/>
        <end position="39"/>
    </location>
</feature>
<keyword evidence="3" id="KW-1185">Reference proteome</keyword>
<sequence>MFNYIISAFRNLRMRSQIILFEIFILLFVLVLAGAAIYVEIRIFYYISTRSSETMINHLDIKQINQATQLVSHYIKQKHLRRIQVIEHLSSFLISYQQIQHNFTKIKPLESCLNSDLEVISHYFYQTPKFCYQLNGVSDQVTMPLNDQNISLLYNSISLLDEYNLLFSIESPYFIQVVDTSEIKFDVTYPIGMLIQGYDPRTRPWYLNHIKQMKAHPNEMYFYSEVYKLFIEQYDYQFSITHSLFNSEKQFFGMAKTLLTINDPSFEYVLYNIMLINYAGQVLYNGMEMWQNLTDIFYIYNETITGFNSTDWYQIEKHAVHRLNKNDQATQILILFNKYHQQYVHVQSEKFKKENFTLIIFTNVSSINIMEKQFFDIEQSFIFWNFLAAAIVISISSLTFTISLIIINSICKPLTKLTNQVSLHVLQLGNNINQQLFKMFNKNINSLNLLKNLNNKFLNFQKLLLQSQTKKCQNCRLLEKMTFNKKESNINTKIIRKQNIQIPEFIYVEQIKVLDIIKQSLFKVNQ</sequence>
<comment type="caution">
    <text evidence="2">The sequence shown here is derived from an EMBL/GenBank/DDBJ whole genome shotgun (WGS) entry which is preliminary data.</text>
</comment>
<feature type="transmembrane region" description="Helical" evidence="1">
    <location>
        <begin position="381"/>
        <end position="407"/>
    </location>
</feature>
<name>A0A8S1MYC4_9CILI</name>
<evidence type="ECO:0000256" key="1">
    <source>
        <dbReference type="SAM" id="Phobius"/>
    </source>
</evidence>
<dbReference type="OrthoDB" id="305386at2759"/>
<keyword evidence="1" id="KW-0472">Membrane</keyword>
<protein>
    <recommendedName>
        <fullName evidence="4">Transmembrane protein</fullName>
    </recommendedName>
</protein>
<evidence type="ECO:0008006" key="4">
    <source>
        <dbReference type="Google" id="ProtNLM"/>
    </source>
</evidence>
<dbReference type="AlphaFoldDB" id="A0A8S1MYC4"/>
<evidence type="ECO:0000313" key="3">
    <source>
        <dbReference type="Proteomes" id="UP000692954"/>
    </source>
</evidence>
<keyword evidence="1" id="KW-0812">Transmembrane</keyword>
<gene>
    <name evidence="2" type="ORF">PSON_ATCC_30995.1.T0490062</name>
</gene>